<dbReference type="EMBL" id="KN846971">
    <property type="protein sequence ID" value="KIW82398.1"/>
    <property type="molecule type" value="Genomic_DNA"/>
</dbReference>
<evidence type="ECO:0000313" key="10">
    <source>
        <dbReference type="EMBL" id="KIW82398.1"/>
    </source>
</evidence>
<feature type="signal peptide" evidence="8">
    <location>
        <begin position="1"/>
        <end position="24"/>
    </location>
</feature>
<feature type="transmembrane region" description="Helical" evidence="7">
    <location>
        <begin position="81"/>
        <end position="102"/>
    </location>
</feature>
<dbReference type="Gene3D" id="1.20.120.1770">
    <property type="match status" value="1"/>
</dbReference>
<dbReference type="Pfam" id="PF03188">
    <property type="entry name" value="Cytochrom_B561"/>
    <property type="match status" value="1"/>
</dbReference>
<dbReference type="AlphaFoldDB" id="A0A0D2GN62"/>
<feature type="transmembrane region" description="Helical" evidence="7">
    <location>
        <begin position="162"/>
        <end position="184"/>
    </location>
</feature>
<keyword evidence="8" id="KW-0732">Signal</keyword>
<accession>A0A0D2GN62</accession>
<feature type="transmembrane region" description="Helical" evidence="7">
    <location>
        <begin position="196"/>
        <end position="215"/>
    </location>
</feature>
<dbReference type="Proteomes" id="UP000053029">
    <property type="component" value="Unassembled WGS sequence"/>
</dbReference>
<evidence type="ECO:0000259" key="9">
    <source>
        <dbReference type="SMART" id="SM00665"/>
    </source>
</evidence>
<evidence type="ECO:0000256" key="6">
    <source>
        <dbReference type="ARBA" id="ARBA00023136"/>
    </source>
</evidence>
<feature type="domain" description="Cytochrome b561" evidence="9">
    <location>
        <begin position="49"/>
        <end position="179"/>
    </location>
</feature>
<feature type="transmembrane region" description="Helical" evidence="7">
    <location>
        <begin position="122"/>
        <end position="142"/>
    </location>
</feature>
<keyword evidence="4" id="KW-0249">Electron transport</keyword>
<evidence type="ECO:0000256" key="7">
    <source>
        <dbReference type="SAM" id="Phobius"/>
    </source>
</evidence>
<protein>
    <recommendedName>
        <fullName evidence="9">Cytochrome b561 domain-containing protein</fullName>
    </recommendedName>
</protein>
<organism evidence="10 11">
    <name type="scientific">Fonsecaea pedrosoi CBS 271.37</name>
    <dbReference type="NCBI Taxonomy" id="1442368"/>
    <lineage>
        <taxon>Eukaryota</taxon>
        <taxon>Fungi</taxon>
        <taxon>Dikarya</taxon>
        <taxon>Ascomycota</taxon>
        <taxon>Pezizomycotina</taxon>
        <taxon>Eurotiomycetes</taxon>
        <taxon>Chaetothyriomycetidae</taxon>
        <taxon>Chaetothyriales</taxon>
        <taxon>Herpotrichiellaceae</taxon>
        <taxon>Fonsecaea</taxon>
    </lineage>
</organism>
<evidence type="ECO:0000256" key="1">
    <source>
        <dbReference type="ARBA" id="ARBA00004370"/>
    </source>
</evidence>
<evidence type="ECO:0000256" key="4">
    <source>
        <dbReference type="ARBA" id="ARBA00022982"/>
    </source>
</evidence>
<feature type="transmembrane region" description="Helical" evidence="7">
    <location>
        <begin position="48"/>
        <end position="69"/>
    </location>
</feature>
<dbReference type="InterPro" id="IPR006593">
    <property type="entry name" value="Cyt_b561/ferric_Rdtase_TM"/>
</dbReference>
<dbReference type="VEuPathDB" id="FungiDB:Z517_05425"/>
<name>A0A0D2GN62_9EURO</name>
<evidence type="ECO:0000256" key="8">
    <source>
        <dbReference type="SAM" id="SignalP"/>
    </source>
</evidence>
<comment type="subcellular location">
    <subcellularLocation>
        <location evidence="1">Membrane</location>
    </subcellularLocation>
</comment>
<dbReference type="PANTHER" id="PTHR47797:SF1">
    <property type="entry name" value="CYTOCHROME B561 DOMAIN-CONTAINING PROTEIN-RELATED"/>
    <property type="match status" value="1"/>
</dbReference>
<evidence type="ECO:0000256" key="5">
    <source>
        <dbReference type="ARBA" id="ARBA00022989"/>
    </source>
</evidence>
<evidence type="ECO:0000256" key="2">
    <source>
        <dbReference type="ARBA" id="ARBA00022448"/>
    </source>
</evidence>
<dbReference type="GeneID" id="25304915"/>
<dbReference type="SMART" id="SM00665">
    <property type="entry name" value="B561"/>
    <property type="match status" value="1"/>
</dbReference>
<keyword evidence="6 7" id="KW-0472">Membrane</keyword>
<dbReference type="OrthoDB" id="19261at2759"/>
<evidence type="ECO:0000256" key="3">
    <source>
        <dbReference type="ARBA" id="ARBA00022692"/>
    </source>
</evidence>
<keyword evidence="11" id="KW-1185">Reference proteome</keyword>
<evidence type="ECO:0000313" key="11">
    <source>
        <dbReference type="Proteomes" id="UP000053029"/>
    </source>
</evidence>
<reference evidence="10 11" key="1">
    <citation type="submission" date="2015-01" db="EMBL/GenBank/DDBJ databases">
        <title>The Genome Sequence of Fonsecaea pedrosoi CBS 271.37.</title>
        <authorList>
            <consortium name="The Broad Institute Genomics Platform"/>
            <person name="Cuomo C."/>
            <person name="de Hoog S."/>
            <person name="Gorbushina A."/>
            <person name="Stielow B."/>
            <person name="Teixiera M."/>
            <person name="Abouelleil A."/>
            <person name="Chapman S.B."/>
            <person name="Priest M."/>
            <person name="Young S.K."/>
            <person name="Wortman J."/>
            <person name="Nusbaum C."/>
            <person name="Birren B."/>
        </authorList>
    </citation>
    <scope>NUCLEOTIDE SEQUENCE [LARGE SCALE GENOMIC DNA]</scope>
    <source>
        <strain evidence="10 11">CBS 271.37</strain>
    </source>
</reference>
<sequence length="261" mass="28785">MKSKLLGAMFFAVSAMAAATVAESEQDSSLQKRAFYEDGYKIFIRKRNAHACMMSIAFIVLFPLGAISLHLPLRGVRVVKFIHAPIQILGLAVMIGAMGLGIDIADVDLNYFSSSTSTKAHVVVGLLATSALILFQPALGLLQHRYFKKTGKKSMFAYIHRWLGRIAICLGWINSGLGFQLVPISLVATHSLVRNFVIMGVLGGIWFFLIGWDGYRHHWVKKNKISAYRLGWDKGVVLRSPQAEEEGIKEAGNSADPVAHR</sequence>
<dbReference type="HOGENOM" id="CLU_071657_1_0_1"/>
<dbReference type="GO" id="GO:0016020">
    <property type="term" value="C:membrane"/>
    <property type="evidence" value="ECO:0007669"/>
    <property type="project" value="UniProtKB-SubCell"/>
</dbReference>
<feature type="chain" id="PRO_5002242734" description="Cytochrome b561 domain-containing protein" evidence="8">
    <location>
        <begin position="25"/>
        <end position="261"/>
    </location>
</feature>
<keyword evidence="3 7" id="KW-0812">Transmembrane</keyword>
<dbReference type="RefSeq" id="XP_013286206.1">
    <property type="nucleotide sequence ID" value="XM_013430752.1"/>
</dbReference>
<keyword evidence="5 7" id="KW-1133">Transmembrane helix</keyword>
<dbReference type="CDD" id="cd08760">
    <property type="entry name" value="Cyt_b561_FRRS1_like"/>
    <property type="match status" value="1"/>
</dbReference>
<dbReference type="STRING" id="1442368.A0A0D2GN62"/>
<proteinExistence type="predicted"/>
<gene>
    <name evidence="10" type="ORF">Z517_05425</name>
</gene>
<keyword evidence="2" id="KW-0813">Transport</keyword>
<dbReference type="PANTHER" id="PTHR47797">
    <property type="entry name" value="DEHYDROGENASE, PUTATIVE (AFU_ORTHOLOGUE AFUA_8G05805)-RELATED"/>
    <property type="match status" value="1"/>
</dbReference>